<dbReference type="GO" id="GO:0005509">
    <property type="term" value="F:calcium ion binding"/>
    <property type="evidence" value="ECO:0007669"/>
    <property type="project" value="InterPro"/>
</dbReference>
<dbReference type="AlphaFoldDB" id="A0A9J6C9T5"/>
<reference evidence="6" key="1">
    <citation type="submission" date="2021-03" db="EMBL/GenBank/DDBJ databases">
        <title>Chromosome level genome of the anhydrobiotic midge Polypedilum vanderplanki.</title>
        <authorList>
            <person name="Yoshida Y."/>
            <person name="Kikawada T."/>
            <person name="Gusev O."/>
        </authorList>
    </citation>
    <scope>NUCLEOTIDE SEQUENCE</scope>
    <source>
        <strain evidence="6">NIAS01</strain>
        <tissue evidence="6">Whole body or cell culture</tissue>
    </source>
</reference>
<dbReference type="Proteomes" id="UP001107558">
    <property type="component" value="Chromosome 2"/>
</dbReference>
<keyword evidence="3" id="KW-0677">Repeat</keyword>
<dbReference type="PANTHER" id="PTHR12294">
    <property type="entry name" value="EF HAND DOMAIN FAMILY A1,A2-RELATED"/>
    <property type="match status" value="1"/>
</dbReference>
<dbReference type="InterPro" id="IPR039800">
    <property type="entry name" value="MICU1/2/3"/>
</dbReference>
<evidence type="ECO:0000256" key="4">
    <source>
        <dbReference type="ARBA" id="ARBA00023136"/>
    </source>
</evidence>
<sequence>MSSILRYSGHAARLVINHQIKNPSKVPSLILPVGLRAKNAYSKIIYQQQRSYKNFGHKPTPIPRVTRWYHFFTGAMVFLCCINYRALFDLDKKQLSDAWPKVDADAKIKPDFEPKLQETLTEKSDEDSDESSDSDDEEGDDKKKKKKEKEKIGFRDRKIIDYENRLRNFSTPDKIFRYFATVKIVHQDSTSIYMTPFDFLRAITPNMKQPEIIEYENRIRSYSTPDKVFRYFATIQYHHHGENFDIFMTPFDFLTSLTPGMKQQEGLGLDQYKKYDPKNAESVTQRLDLKLEEDSIFYKLGSYGLISFSDYIFLLTVLSSEY</sequence>
<evidence type="ECO:0000313" key="7">
    <source>
        <dbReference type="Proteomes" id="UP001107558"/>
    </source>
</evidence>
<evidence type="ECO:0000313" key="6">
    <source>
        <dbReference type="EMBL" id="KAG5678735.1"/>
    </source>
</evidence>
<dbReference type="PANTHER" id="PTHR12294:SF1">
    <property type="entry name" value="CALCIUM UPTAKE PROTEIN 1, MITOCHONDRIAL"/>
    <property type="match status" value="1"/>
</dbReference>
<evidence type="ECO:0000256" key="2">
    <source>
        <dbReference type="ARBA" id="ARBA00022723"/>
    </source>
</evidence>
<comment type="caution">
    <text evidence="6">The sequence shown here is derived from an EMBL/GenBank/DDBJ whole genome shotgun (WGS) entry which is preliminary data.</text>
</comment>
<dbReference type="GO" id="GO:1990246">
    <property type="term" value="C:uniplex complex"/>
    <property type="evidence" value="ECO:0007669"/>
    <property type="project" value="TreeGrafter"/>
</dbReference>
<feature type="region of interest" description="Disordered" evidence="5">
    <location>
        <begin position="115"/>
        <end position="148"/>
    </location>
</feature>
<accession>A0A9J6C9T5</accession>
<name>A0A9J6C9T5_POLVA</name>
<keyword evidence="7" id="KW-1185">Reference proteome</keyword>
<feature type="compositionally biased region" description="Acidic residues" evidence="5">
    <location>
        <begin position="124"/>
        <end position="139"/>
    </location>
</feature>
<organism evidence="6 7">
    <name type="scientific">Polypedilum vanderplanki</name>
    <name type="common">Sleeping chironomid midge</name>
    <dbReference type="NCBI Taxonomy" id="319348"/>
    <lineage>
        <taxon>Eukaryota</taxon>
        <taxon>Metazoa</taxon>
        <taxon>Ecdysozoa</taxon>
        <taxon>Arthropoda</taxon>
        <taxon>Hexapoda</taxon>
        <taxon>Insecta</taxon>
        <taxon>Pterygota</taxon>
        <taxon>Neoptera</taxon>
        <taxon>Endopterygota</taxon>
        <taxon>Diptera</taxon>
        <taxon>Nematocera</taxon>
        <taxon>Chironomoidea</taxon>
        <taxon>Chironomidae</taxon>
        <taxon>Chironominae</taxon>
        <taxon>Polypedilum</taxon>
        <taxon>Polypedilum</taxon>
    </lineage>
</organism>
<evidence type="ECO:0000256" key="1">
    <source>
        <dbReference type="ARBA" id="ARBA00004273"/>
    </source>
</evidence>
<evidence type="ECO:0000256" key="3">
    <source>
        <dbReference type="ARBA" id="ARBA00022737"/>
    </source>
</evidence>
<gene>
    <name evidence="6" type="ORF">PVAND_008383</name>
</gene>
<keyword evidence="4" id="KW-0472">Membrane</keyword>
<evidence type="ECO:0000256" key="5">
    <source>
        <dbReference type="SAM" id="MobiDB-lite"/>
    </source>
</evidence>
<dbReference type="GO" id="GO:0036444">
    <property type="term" value="P:calcium import into the mitochondrion"/>
    <property type="evidence" value="ECO:0007669"/>
    <property type="project" value="TreeGrafter"/>
</dbReference>
<protein>
    <submittedName>
        <fullName evidence="6">Uncharacterized protein</fullName>
    </submittedName>
</protein>
<comment type="subcellular location">
    <subcellularLocation>
        <location evidence="1">Mitochondrion inner membrane</location>
    </subcellularLocation>
</comment>
<dbReference type="GO" id="GO:0051560">
    <property type="term" value="P:mitochondrial calcium ion homeostasis"/>
    <property type="evidence" value="ECO:0007669"/>
    <property type="project" value="TreeGrafter"/>
</dbReference>
<dbReference type="EMBL" id="JADBJN010000002">
    <property type="protein sequence ID" value="KAG5678735.1"/>
    <property type="molecule type" value="Genomic_DNA"/>
</dbReference>
<dbReference type="OrthoDB" id="10056860at2759"/>
<keyword evidence="2" id="KW-0479">Metal-binding</keyword>
<proteinExistence type="predicted"/>